<dbReference type="Proteomes" id="UP001203004">
    <property type="component" value="Unassembled WGS sequence"/>
</dbReference>
<organism evidence="2 3">
    <name type="scientific">Sporolactobacillus mangiferae</name>
    <dbReference type="NCBI Taxonomy" id="2940498"/>
    <lineage>
        <taxon>Bacteria</taxon>
        <taxon>Bacillati</taxon>
        <taxon>Bacillota</taxon>
        <taxon>Bacilli</taxon>
        <taxon>Bacillales</taxon>
        <taxon>Sporolactobacillaceae</taxon>
        <taxon>Sporolactobacillus</taxon>
    </lineage>
</organism>
<evidence type="ECO:0000256" key="1">
    <source>
        <dbReference type="SAM" id="Phobius"/>
    </source>
</evidence>
<dbReference type="RefSeq" id="WP_249099055.1">
    <property type="nucleotide sequence ID" value="NZ_JAMAST010000003.1"/>
</dbReference>
<accession>A0ABT0M8W5</accession>
<proteinExistence type="predicted"/>
<feature type="transmembrane region" description="Helical" evidence="1">
    <location>
        <begin position="6"/>
        <end position="24"/>
    </location>
</feature>
<gene>
    <name evidence="2" type="ORF">M3N64_05090</name>
</gene>
<keyword evidence="1" id="KW-0812">Transmembrane</keyword>
<sequence length="110" mass="12433">MSYFIYAVFSMVILFQILGLIDFYQGKFTSETVKFITDAALGELETSAMPPEILKKLRLYVTVQCAVTVLLSLCFIIGSTDFRIALVVLFILSRFGFRIGINRFLKTVGE</sequence>
<reference evidence="2 3" key="1">
    <citation type="submission" date="2022-05" db="EMBL/GenBank/DDBJ databases">
        <title>Sporolactobacillus sp nov CPB3-1, isolated from tree bark (Mangifera indica L.).</title>
        <authorList>
            <person name="Phuengjayaem S."/>
            <person name="Tanasupawat S."/>
        </authorList>
    </citation>
    <scope>NUCLEOTIDE SEQUENCE [LARGE SCALE GENOMIC DNA]</scope>
    <source>
        <strain evidence="2 3">CPB3-1</strain>
    </source>
</reference>
<evidence type="ECO:0000313" key="2">
    <source>
        <dbReference type="EMBL" id="MCL1631325.1"/>
    </source>
</evidence>
<feature type="transmembrane region" description="Helical" evidence="1">
    <location>
        <begin position="59"/>
        <end position="78"/>
    </location>
</feature>
<keyword evidence="1" id="KW-0472">Membrane</keyword>
<dbReference type="EMBL" id="JAMAST010000003">
    <property type="protein sequence ID" value="MCL1631325.1"/>
    <property type="molecule type" value="Genomic_DNA"/>
</dbReference>
<feature type="transmembrane region" description="Helical" evidence="1">
    <location>
        <begin position="84"/>
        <end position="101"/>
    </location>
</feature>
<name>A0ABT0M8W5_9BACL</name>
<keyword evidence="3" id="KW-1185">Reference proteome</keyword>
<evidence type="ECO:0000313" key="3">
    <source>
        <dbReference type="Proteomes" id="UP001203004"/>
    </source>
</evidence>
<comment type="caution">
    <text evidence="2">The sequence shown here is derived from an EMBL/GenBank/DDBJ whole genome shotgun (WGS) entry which is preliminary data.</text>
</comment>
<keyword evidence="1" id="KW-1133">Transmembrane helix</keyword>
<protein>
    <submittedName>
        <fullName evidence="2">Uncharacterized protein</fullName>
    </submittedName>
</protein>